<evidence type="ECO:0000313" key="8">
    <source>
        <dbReference type="Proteomes" id="UP000437068"/>
    </source>
</evidence>
<dbReference type="EMBL" id="QXGE01001981">
    <property type="protein sequence ID" value="KAE9286153.1"/>
    <property type="molecule type" value="Genomic_DNA"/>
</dbReference>
<dbReference type="EC" id="5.2.1.8" evidence="1"/>
<comment type="function">
    <text evidence="1">PPIases accelerate the folding of proteins. It catalyzes the cis-trans isomerization of proline imidic peptide bonds in oligopeptides.</text>
</comment>
<reference evidence="7 8" key="1">
    <citation type="submission" date="2018-08" db="EMBL/GenBank/DDBJ databases">
        <title>Genomic investigation of the strawberry pathogen Phytophthora fragariae indicates pathogenicity is determined by transcriptional variation in three key races.</title>
        <authorList>
            <person name="Adams T.M."/>
            <person name="Armitage A.D."/>
            <person name="Sobczyk M.K."/>
            <person name="Bates H.J."/>
            <person name="Dunwell J.M."/>
            <person name="Nellist C.F."/>
            <person name="Harrison R.J."/>
        </authorList>
    </citation>
    <scope>NUCLEOTIDE SEQUENCE [LARGE SCALE GENOMIC DNA]</scope>
    <source>
        <strain evidence="6 8">A4</strain>
        <strain evidence="4 9">BC-23</strain>
        <strain evidence="5 7">NOV-27</strain>
        <strain evidence="3 10">ONT-3</strain>
    </source>
</reference>
<evidence type="ECO:0000313" key="10">
    <source>
        <dbReference type="Proteomes" id="UP000488956"/>
    </source>
</evidence>
<dbReference type="PANTHER" id="PTHR11071:SF561">
    <property type="entry name" value="PEPTIDYL-PROLYL CIS-TRANS ISOMERASE D-RELATED"/>
    <property type="match status" value="1"/>
</dbReference>
<dbReference type="InterPro" id="IPR002130">
    <property type="entry name" value="Cyclophilin-type_PPIase_dom"/>
</dbReference>
<gene>
    <name evidence="6" type="ORF">PF001_g21572</name>
    <name evidence="4" type="ORF">PF004_g30993</name>
    <name evidence="5" type="ORF">PF005_g22093</name>
    <name evidence="3" type="ORF">PF010_g28403</name>
</gene>
<dbReference type="Gene3D" id="2.40.100.10">
    <property type="entry name" value="Cyclophilin-like"/>
    <property type="match status" value="1"/>
</dbReference>
<keyword evidence="1" id="KW-0697">Rotamase</keyword>
<evidence type="ECO:0000313" key="6">
    <source>
        <dbReference type="EMBL" id="KAE9286153.1"/>
    </source>
</evidence>
<accession>A0A6A4CFY3</accession>
<dbReference type="Proteomes" id="UP000488956">
    <property type="component" value="Unassembled WGS sequence"/>
</dbReference>
<dbReference type="GO" id="GO:0016018">
    <property type="term" value="F:cyclosporin A binding"/>
    <property type="evidence" value="ECO:0007669"/>
    <property type="project" value="TreeGrafter"/>
</dbReference>
<dbReference type="EMBL" id="QXGC01007119">
    <property type="protein sequence ID" value="KAE9160973.1"/>
    <property type="molecule type" value="Genomic_DNA"/>
</dbReference>
<dbReference type="AlphaFoldDB" id="A0A6A4CFY3"/>
<dbReference type="SUPFAM" id="SSF50891">
    <property type="entry name" value="Cyclophilin-like"/>
    <property type="match status" value="1"/>
</dbReference>
<comment type="catalytic activity">
    <reaction evidence="1">
        <text>[protein]-peptidylproline (omega=180) = [protein]-peptidylproline (omega=0)</text>
        <dbReference type="Rhea" id="RHEA:16237"/>
        <dbReference type="Rhea" id="RHEA-COMP:10747"/>
        <dbReference type="Rhea" id="RHEA-COMP:10748"/>
        <dbReference type="ChEBI" id="CHEBI:83833"/>
        <dbReference type="ChEBI" id="CHEBI:83834"/>
        <dbReference type="EC" id="5.2.1.8"/>
    </reaction>
</comment>
<dbReference type="Proteomes" id="UP000437068">
    <property type="component" value="Unassembled WGS sequence"/>
</dbReference>
<comment type="caution">
    <text evidence="6">The sequence shown here is derived from an EMBL/GenBank/DDBJ whole genome shotgun (WGS) entry which is preliminary data.</text>
</comment>
<dbReference type="EMBL" id="QXGB01001946">
    <property type="protein sequence ID" value="KAE9183444.1"/>
    <property type="molecule type" value="Genomic_DNA"/>
</dbReference>
<dbReference type="GO" id="GO:0003755">
    <property type="term" value="F:peptidyl-prolyl cis-trans isomerase activity"/>
    <property type="evidence" value="ECO:0007669"/>
    <property type="project" value="UniProtKB-UniRule"/>
</dbReference>
<keyword evidence="1" id="KW-0413">Isomerase</keyword>
<dbReference type="GO" id="GO:0006457">
    <property type="term" value="P:protein folding"/>
    <property type="evidence" value="ECO:0007669"/>
    <property type="project" value="TreeGrafter"/>
</dbReference>
<dbReference type="PRINTS" id="PR00153">
    <property type="entry name" value="CSAPPISMRASE"/>
</dbReference>
<organism evidence="6 8">
    <name type="scientific">Phytophthora fragariae</name>
    <dbReference type="NCBI Taxonomy" id="53985"/>
    <lineage>
        <taxon>Eukaryota</taxon>
        <taxon>Sar</taxon>
        <taxon>Stramenopiles</taxon>
        <taxon>Oomycota</taxon>
        <taxon>Peronosporomycetes</taxon>
        <taxon>Peronosporales</taxon>
        <taxon>Peronosporaceae</taxon>
        <taxon>Phytophthora</taxon>
    </lineage>
</organism>
<sequence>MANAGPGTNGSQFVITTVPTPHLDDKHVVFGKVVGVFKVVKRIEGLDTDKCGQPPRSTRATSH</sequence>
<evidence type="ECO:0000256" key="1">
    <source>
        <dbReference type="RuleBase" id="RU363019"/>
    </source>
</evidence>
<name>A0A6A4CFY3_9STRA</name>
<evidence type="ECO:0000313" key="7">
    <source>
        <dbReference type="Proteomes" id="UP000433483"/>
    </source>
</evidence>
<keyword evidence="7" id="KW-1185">Reference proteome</keyword>
<evidence type="ECO:0000313" key="5">
    <source>
        <dbReference type="EMBL" id="KAE9183444.1"/>
    </source>
</evidence>
<proteinExistence type="inferred from homology"/>
<dbReference type="InterPro" id="IPR029000">
    <property type="entry name" value="Cyclophilin-like_dom_sf"/>
</dbReference>
<dbReference type="PROSITE" id="PS50072">
    <property type="entry name" value="CSA_PPIASE_2"/>
    <property type="match status" value="1"/>
</dbReference>
<feature type="domain" description="PPIase cyclophilin-type" evidence="2">
    <location>
        <begin position="1"/>
        <end position="63"/>
    </location>
</feature>
<dbReference type="PANTHER" id="PTHR11071">
    <property type="entry name" value="PEPTIDYL-PROLYL CIS-TRANS ISOMERASE"/>
    <property type="match status" value="1"/>
</dbReference>
<dbReference type="Proteomes" id="UP000433483">
    <property type="component" value="Unassembled WGS sequence"/>
</dbReference>
<protein>
    <recommendedName>
        <fullName evidence="1">Peptidyl-prolyl cis-trans isomerase</fullName>
        <shortName evidence="1">PPIase</shortName>
        <ecNumber evidence="1">5.2.1.8</ecNumber>
    </recommendedName>
</protein>
<dbReference type="Proteomes" id="UP000476176">
    <property type="component" value="Unassembled WGS sequence"/>
</dbReference>
<comment type="similarity">
    <text evidence="1">Belongs to the cyclophilin-type PPIase family.</text>
</comment>
<evidence type="ECO:0000313" key="3">
    <source>
        <dbReference type="EMBL" id="KAE9064978.1"/>
    </source>
</evidence>
<evidence type="ECO:0000313" key="4">
    <source>
        <dbReference type="EMBL" id="KAE9160973.1"/>
    </source>
</evidence>
<dbReference type="Pfam" id="PF00160">
    <property type="entry name" value="Pro_isomerase"/>
    <property type="match status" value="1"/>
</dbReference>
<dbReference type="GO" id="GO:0005737">
    <property type="term" value="C:cytoplasm"/>
    <property type="evidence" value="ECO:0007669"/>
    <property type="project" value="TreeGrafter"/>
</dbReference>
<dbReference type="EMBL" id="QXFX01004213">
    <property type="protein sequence ID" value="KAE9064978.1"/>
    <property type="molecule type" value="Genomic_DNA"/>
</dbReference>
<evidence type="ECO:0000259" key="2">
    <source>
        <dbReference type="PROSITE" id="PS50072"/>
    </source>
</evidence>
<evidence type="ECO:0000313" key="9">
    <source>
        <dbReference type="Proteomes" id="UP000476176"/>
    </source>
</evidence>